<dbReference type="PROSITE" id="PS00028">
    <property type="entry name" value="ZINC_FINGER_C2H2_1"/>
    <property type="match status" value="2"/>
</dbReference>
<feature type="domain" description="C2H2-type" evidence="7">
    <location>
        <begin position="597"/>
        <end position="620"/>
    </location>
</feature>
<sequence>MKLSSRSATKPKASPFIKSNCSNVTRKSNPIPCSSSASTATATPSTSRGTFASTLSACWNTNNATATASTSFRKPGTSIMASGSNQQRQTPNKTTCLFCPNVVLLSHHQNFSSNIRRHKFLINLCKHLEISADEIPGRSHCTKINFPFCTSCESMVVDLWKQQKILDEVNLKIQKLVGDIEHVVADAEILGPSSKRPGSSSMPEAERRKSTKLRDLILEGYRSKLLRKHQKENDPNVVRPEIIEPSALDIKRELFEQADGDADNFTSSAPSPDYDEDEDCEELPPPLTSQDITTPYNDDGGDDIGNDDEEQVQSFPEGEETEESERFVWSGVVAPYNDSNRTMVITNENAETGATPLIQVKQEGIAAAVAEYDDGDDSDQDEGDIFALAERKRRFLFEGVEIFRATETRSKVDYLQCSLCSYMLPIKKYNTGKVSSPYMKMKTHILHVHKGKSGVPKQPRARQLSCILCNINFSNLAELRVHKAQHPPSSSFECSICGKPFKKGSRSSQHNLLIHKFSHKNDEERKVALAAGERGSYNCMLSTKLSMTLLAGKAAVPRRRRKPVIKTGNVSRSSAPAAIDRYPSVNESDYDGKGTPFKCQVCRRVFGRKCHLMRHMSSHTQVGSVLDQPIPSTSTGNRAAARRWQTIGAEPVRAALPLPPPPPAHSNLVNSNVIGDAGSGMNTSFDRGQPVAVGDGTVVIVKREVLELLMNS</sequence>
<feature type="region of interest" description="Disordered" evidence="6">
    <location>
        <begin position="1"/>
        <end position="21"/>
    </location>
</feature>
<reference evidence="8 9" key="1">
    <citation type="submission" date="2024-08" db="EMBL/GenBank/DDBJ databases">
        <authorList>
            <person name="Cucini C."/>
            <person name="Frati F."/>
        </authorList>
    </citation>
    <scope>NUCLEOTIDE SEQUENCE [LARGE SCALE GENOMIC DNA]</scope>
</reference>
<dbReference type="Proteomes" id="UP001642540">
    <property type="component" value="Unassembled WGS sequence"/>
</dbReference>
<dbReference type="PROSITE" id="PS50157">
    <property type="entry name" value="ZINC_FINGER_C2H2_2"/>
    <property type="match status" value="2"/>
</dbReference>
<proteinExistence type="predicted"/>
<dbReference type="Gene3D" id="3.30.160.60">
    <property type="entry name" value="Classic Zinc Finger"/>
    <property type="match status" value="2"/>
</dbReference>
<keyword evidence="9" id="KW-1185">Reference proteome</keyword>
<evidence type="ECO:0000313" key="8">
    <source>
        <dbReference type="EMBL" id="CAL8143515.1"/>
    </source>
</evidence>
<dbReference type="EMBL" id="CAXLJM020000158">
    <property type="protein sequence ID" value="CAL8143515.1"/>
    <property type="molecule type" value="Genomic_DNA"/>
</dbReference>
<evidence type="ECO:0000256" key="4">
    <source>
        <dbReference type="ARBA" id="ARBA00022833"/>
    </source>
</evidence>
<evidence type="ECO:0000256" key="1">
    <source>
        <dbReference type="ARBA" id="ARBA00022723"/>
    </source>
</evidence>
<keyword evidence="4" id="KW-0862">Zinc</keyword>
<dbReference type="PANTHER" id="PTHR24403">
    <property type="entry name" value="ZINC FINGER PROTEIN"/>
    <property type="match status" value="1"/>
</dbReference>
<evidence type="ECO:0000259" key="7">
    <source>
        <dbReference type="PROSITE" id="PS50157"/>
    </source>
</evidence>
<dbReference type="PANTHER" id="PTHR24403:SF67">
    <property type="entry name" value="FI01116P-RELATED"/>
    <property type="match status" value="1"/>
</dbReference>
<evidence type="ECO:0000313" key="9">
    <source>
        <dbReference type="Proteomes" id="UP001642540"/>
    </source>
</evidence>
<feature type="region of interest" description="Disordered" evidence="6">
    <location>
        <begin position="28"/>
        <end position="47"/>
    </location>
</feature>
<accession>A0ABP1S4Z6</accession>
<dbReference type="InterPro" id="IPR050688">
    <property type="entry name" value="Zinc_finger/UBP_domain"/>
</dbReference>
<protein>
    <recommendedName>
        <fullName evidence="7">C2H2-type domain-containing protein</fullName>
    </recommendedName>
</protein>
<name>A0ABP1S4Z6_9HEXA</name>
<keyword evidence="2" id="KW-0677">Repeat</keyword>
<feature type="region of interest" description="Disordered" evidence="6">
    <location>
        <begin position="258"/>
        <end position="325"/>
    </location>
</feature>
<feature type="domain" description="C2H2-type" evidence="7">
    <location>
        <begin position="492"/>
        <end position="520"/>
    </location>
</feature>
<feature type="compositionally biased region" description="Low complexity" evidence="6">
    <location>
        <begin position="34"/>
        <end position="47"/>
    </location>
</feature>
<evidence type="ECO:0000256" key="3">
    <source>
        <dbReference type="ARBA" id="ARBA00022771"/>
    </source>
</evidence>
<evidence type="ECO:0000256" key="5">
    <source>
        <dbReference type="PROSITE-ProRule" id="PRU00042"/>
    </source>
</evidence>
<evidence type="ECO:0000256" key="2">
    <source>
        <dbReference type="ARBA" id="ARBA00022737"/>
    </source>
</evidence>
<gene>
    <name evidence="8" type="ORF">ODALV1_LOCUS29649</name>
</gene>
<organism evidence="8 9">
    <name type="scientific">Orchesella dallaii</name>
    <dbReference type="NCBI Taxonomy" id="48710"/>
    <lineage>
        <taxon>Eukaryota</taxon>
        <taxon>Metazoa</taxon>
        <taxon>Ecdysozoa</taxon>
        <taxon>Arthropoda</taxon>
        <taxon>Hexapoda</taxon>
        <taxon>Collembola</taxon>
        <taxon>Entomobryomorpha</taxon>
        <taxon>Entomobryoidea</taxon>
        <taxon>Orchesellidae</taxon>
        <taxon>Orchesellinae</taxon>
        <taxon>Orchesella</taxon>
    </lineage>
</organism>
<comment type="caution">
    <text evidence="8">The sequence shown here is derived from an EMBL/GenBank/DDBJ whole genome shotgun (WGS) entry which is preliminary data.</text>
</comment>
<feature type="compositionally biased region" description="Acidic residues" evidence="6">
    <location>
        <begin position="299"/>
        <end position="323"/>
    </location>
</feature>
<dbReference type="InterPro" id="IPR036236">
    <property type="entry name" value="Znf_C2H2_sf"/>
</dbReference>
<evidence type="ECO:0000256" key="6">
    <source>
        <dbReference type="SAM" id="MobiDB-lite"/>
    </source>
</evidence>
<feature type="compositionally biased region" description="Acidic residues" evidence="6">
    <location>
        <begin position="273"/>
        <end position="282"/>
    </location>
</feature>
<feature type="region of interest" description="Disordered" evidence="6">
    <location>
        <begin position="190"/>
        <end position="209"/>
    </location>
</feature>
<dbReference type="SUPFAM" id="SSF57667">
    <property type="entry name" value="beta-beta-alpha zinc fingers"/>
    <property type="match status" value="2"/>
</dbReference>
<keyword evidence="3 5" id="KW-0863">Zinc-finger</keyword>
<dbReference type="InterPro" id="IPR013087">
    <property type="entry name" value="Znf_C2H2_type"/>
</dbReference>
<dbReference type="SMART" id="SM00355">
    <property type="entry name" value="ZnF_C2H2"/>
    <property type="match status" value="3"/>
</dbReference>
<keyword evidence="1" id="KW-0479">Metal-binding</keyword>